<protein>
    <submittedName>
        <fullName evidence="10">Uncharacterized protein LOC118347994</fullName>
    </submittedName>
</protein>
<evidence type="ECO:0000313" key="10">
    <source>
        <dbReference type="RefSeq" id="XP_035544602.1"/>
    </source>
</evidence>
<dbReference type="AlphaFoldDB" id="A0A6P9EPW6"/>
<feature type="compositionally biased region" description="Basic and acidic residues" evidence="7">
    <location>
        <begin position="230"/>
        <end position="248"/>
    </location>
</feature>
<reference evidence="10" key="1">
    <citation type="submission" date="2025-08" db="UniProtKB">
        <authorList>
            <consortium name="RefSeq"/>
        </authorList>
    </citation>
    <scope>IDENTIFICATION</scope>
    <source>
        <tissue evidence="10">Leaves</tissue>
    </source>
</reference>
<keyword evidence="1" id="KW-0808">Transferase</keyword>
<dbReference type="Pfam" id="PF17917">
    <property type="entry name" value="RT_RNaseH"/>
    <property type="match status" value="1"/>
</dbReference>
<proteinExistence type="predicted"/>
<feature type="domain" description="Reverse transcriptase RNase H-like" evidence="8">
    <location>
        <begin position="293"/>
        <end position="327"/>
    </location>
</feature>
<keyword evidence="5" id="KW-0378">Hydrolase</keyword>
<dbReference type="GO" id="GO:0016787">
    <property type="term" value="F:hydrolase activity"/>
    <property type="evidence" value="ECO:0007669"/>
    <property type="project" value="UniProtKB-KW"/>
</dbReference>
<dbReference type="OrthoDB" id="1709107at2759"/>
<evidence type="ECO:0000256" key="6">
    <source>
        <dbReference type="ARBA" id="ARBA00022918"/>
    </source>
</evidence>
<dbReference type="GO" id="GO:0003964">
    <property type="term" value="F:RNA-directed DNA polymerase activity"/>
    <property type="evidence" value="ECO:0007669"/>
    <property type="project" value="UniProtKB-KW"/>
</dbReference>
<evidence type="ECO:0000256" key="2">
    <source>
        <dbReference type="ARBA" id="ARBA00022695"/>
    </source>
</evidence>
<keyword evidence="2" id="KW-0548">Nucleotidyltransferase</keyword>
<evidence type="ECO:0000256" key="1">
    <source>
        <dbReference type="ARBA" id="ARBA00022679"/>
    </source>
</evidence>
<gene>
    <name evidence="10" type="primary">LOC118347994</name>
</gene>
<evidence type="ECO:0000256" key="3">
    <source>
        <dbReference type="ARBA" id="ARBA00022722"/>
    </source>
</evidence>
<dbReference type="GO" id="GO:0003676">
    <property type="term" value="F:nucleic acid binding"/>
    <property type="evidence" value="ECO:0007669"/>
    <property type="project" value="InterPro"/>
</dbReference>
<accession>A0A6P9EPW6</accession>
<dbReference type="InterPro" id="IPR012337">
    <property type="entry name" value="RNaseH-like_sf"/>
</dbReference>
<organism evidence="9 10">
    <name type="scientific">Juglans regia</name>
    <name type="common">English walnut</name>
    <dbReference type="NCBI Taxonomy" id="51240"/>
    <lineage>
        <taxon>Eukaryota</taxon>
        <taxon>Viridiplantae</taxon>
        <taxon>Streptophyta</taxon>
        <taxon>Embryophyta</taxon>
        <taxon>Tracheophyta</taxon>
        <taxon>Spermatophyta</taxon>
        <taxon>Magnoliopsida</taxon>
        <taxon>eudicotyledons</taxon>
        <taxon>Gunneridae</taxon>
        <taxon>Pentapetalae</taxon>
        <taxon>rosids</taxon>
        <taxon>fabids</taxon>
        <taxon>Fagales</taxon>
        <taxon>Juglandaceae</taxon>
        <taxon>Juglans</taxon>
    </lineage>
</organism>
<dbReference type="Gene3D" id="3.30.420.10">
    <property type="entry name" value="Ribonuclease H-like superfamily/Ribonuclease H"/>
    <property type="match status" value="1"/>
</dbReference>
<dbReference type="KEGG" id="jre:118347994"/>
<sequence length="503" mass="58563">MVDAATRGVLMGKTPKAAYELLEELASNNYQWASERAMPKKATSIVELDSMSAIAAQLGNQSKQIYCQVGNPFAQSSYEQAHYVSNFQRQSNSYSNTFNPGWRNHPNFLWSNNQVPIRPPQQFLHQEKKLTVEYMFMQYMQKNDMVNQNQSTSIRNLEAQIGQLSNMLTERTIGTLSSNIVTNTNEHVKAKTLRSGWTYDQPEMVNTERDAEAAKNVESEKKKIKYEVKETDRDATDQQAKKTKENKGVTKPKKSREFNSETYSPSIYDPSILFLQRLRKNKIDNQFSKFLSLKVVVYTDHSALKYLLSKRDVKARLLRWILLLQEFDLEIKDKKCTENIVADHLSRLELKETTSEDKFPINETFPDEKLIAIQVVLWYANMVEVSNKEFKRILEKTVSVSQTDWARRLDDALWAYRTTFKTPIGMLPYRLVYGKACHLLVELDHRAYWAMRTLNFDLQAAGEKRILQINEMDEFCNDAYENEQIDEEISKEYTTTPSWKIFN</sequence>
<dbReference type="SUPFAM" id="SSF53098">
    <property type="entry name" value="Ribonuclease H-like"/>
    <property type="match status" value="1"/>
</dbReference>
<dbReference type="GeneID" id="118347994"/>
<evidence type="ECO:0000313" key="9">
    <source>
        <dbReference type="Proteomes" id="UP000235220"/>
    </source>
</evidence>
<name>A0A6P9EPW6_JUGRE</name>
<keyword evidence="6" id="KW-0695">RNA-directed DNA polymerase</keyword>
<dbReference type="InterPro" id="IPR041373">
    <property type="entry name" value="RT_RNaseH"/>
</dbReference>
<dbReference type="InParanoid" id="A0A6P9EPW6"/>
<evidence type="ECO:0000256" key="5">
    <source>
        <dbReference type="ARBA" id="ARBA00022801"/>
    </source>
</evidence>
<dbReference type="PANTHER" id="PTHR34072:SF57">
    <property type="entry name" value="RNA-DIRECTED DNA POLYMERASE"/>
    <property type="match status" value="1"/>
</dbReference>
<keyword evidence="3" id="KW-0540">Nuclease</keyword>
<feature type="region of interest" description="Disordered" evidence="7">
    <location>
        <begin position="230"/>
        <end position="262"/>
    </location>
</feature>
<keyword evidence="4" id="KW-0255">Endonuclease</keyword>
<dbReference type="GO" id="GO:0004519">
    <property type="term" value="F:endonuclease activity"/>
    <property type="evidence" value="ECO:0007669"/>
    <property type="project" value="UniProtKB-KW"/>
</dbReference>
<evidence type="ECO:0000256" key="7">
    <source>
        <dbReference type="SAM" id="MobiDB-lite"/>
    </source>
</evidence>
<dbReference type="PANTHER" id="PTHR34072">
    <property type="entry name" value="ENZYMATIC POLYPROTEIN-RELATED"/>
    <property type="match status" value="1"/>
</dbReference>
<dbReference type="InterPro" id="IPR036397">
    <property type="entry name" value="RNaseH_sf"/>
</dbReference>
<dbReference type="RefSeq" id="XP_035544602.1">
    <property type="nucleotide sequence ID" value="XM_035688709.1"/>
</dbReference>
<keyword evidence="9" id="KW-1185">Reference proteome</keyword>
<dbReference type="Proteomes" id="UP000235220">
    <property type="component" value="Chromosome 3"/>
</dbReference>
<evidence type="ECO:0000256" key="4">
    <source>
        <dbReference type="ARBA" id="ARBA00022759"/>
    </source>
</evidence>
<evidence type="ECO:0000259" key="8">
    <source>
        <dbReference type="Pfam" id="PF17917"/>
    </source>
</evidence>